<proteinExistence type="predicted"/>
<evidence type="ECO:0000313" key="1">
    <source>
        <dbReference type="EMBL" id="TLH55755.1"/>
    </source>
</evidence>
<comment type="caution">
    <text evidence="1">The sequence shown here is derived from an EMBL/GenBank/DDBJ whole genome shotgun (WGS) entry which is preliminary data.</text>
</comment>
<accession>A0A8H2PI11</accession>
<name>A0A8H2PI11_MYCMU</name>
<dbReference type="EMBL" id="POTL01000001">
    <property type="protein sequence ID" value="TLH55755.1"/>
    <property type="molecule type" value="Genomic_DNA"/>
</dbReference>
<sequence>MSMGESRQIPRCFPNGIDVICVSDHIVEPSTAWVINGQTGVMTYSGPTDLRLANGAQPQAQRTPNYLLATYLGLGTYGIGARAERTWHIPNTGGSGGEVKDDVTFSDPDGDGPDGTVMFSVKDGRLWTPQFPTDADFTGWAFFDGGFAAQFSSKADREFVQLFDLDGKPLSTKQIKGHLTGVAGNLITVLDARATSVYDLRGTKLLEISGNRSRHSYLVGTTLWVRETRVDEAPPVYRAYDMRSGAAGATCALDFFRSIGTDGRVIVQAPTDRSSPQWKLLAQAYDLTTCEVAWSIPRPPGSLGTVARLGDTLVQLSDDGTELISLVNR</sequence>
<protein>
    <submittedName>
        <fullName evidence="1">Uncharacterized protein</fullName>
    </submittedName>
</protein>
<dbReference type="AlphaFoldDB" id="A0A8H2PI11"/>
<organism evidence="1">
    <name type="scientific">Mycolicibacterium mucogenicum DSM 44124</name>
    <dbReference type="NCBI Taxonomy" id="1226753"/>
    <lineage>
        <taxon>Bacteria</taxon>
        <taxon>Bacillati</taxon>
        <taxon>Actinomycetota</taxon>
        <taxon>Actinomycetes</taxon>
        <taxon>Mycobacteriales</taxon>
        <taxon>Mycobacteriaceae</taxon>
        <taxon>Mycolicibacterium</taxon>
    </lineage>
</organism>
<gene>
    <name evidence="1" type="ORF">C1S78_28275</name>
</gene>
<reference evidence="1" key="1">
    <citation type="submission" date="2018-01" db="EMBL/GenBank/DDBJ databases">
        <title>Comparative genomics of Mycobacterium mucogenicum and Mycobacterium neoaurum clade members emphasizing tRNA and non-coding RNA.</title>
        <authorList>
            <person name="Behra P.R.K."/>
            <person name="Pettersson B.M.F."/>
            <person name="Das S."/>
            <person name="Dasgupta S."/>
            <person name="Kirsebom L.A."/>
        </authorList>
    </citation>
    <scope>NUCLEOTIDE SEQUENCE</scope>
    <source>
        <strain evidence="1">DSM 44124</strain>
    </source>
</reference>